<evidence type="ECO:0000256" key="4">
    <source>
        <dbReference type="ARBA" id="ARBA00023204"/>
    </source>
</evidence>
<protein>
    <recommendedName>
        <fullName evidence="7">DNA mismatch repair protein S5 domain-containing protein</fullName>
    </recommendedName>
</protein>
<comment type="similarity">
    <text evidence="2">Belongs to the DNA mismatch repair MutL/HexB family.</text>
</comment>
<feature type="region of interest" description="Disordered" evidence="6">
    <location>
        <begin position="478"/>
        <end position="512"/>
    </location>
</feature>
<comment type="subcellular location">
    <subcellularLocation>
        <location evidence="1">Nucleus</location>
    </subcellularLocation>
</comment>
<dbReference type="Pfam" id="PF01119">
    <property type="entry name" value="DNA_mis_repair"/>
    <property type="match status" value="1"/>
</dbReference>
<feature type="compositionally biased region" description="Low complexity" evidence="6">
    <location>
        <begin position="478"/>
        <end position="491"/>
    </location>
</feature>
<dbReference type="Pfam" id="PF13589">
    <property type="entry name" value="HATPase_c_3"/>
    <property type="match status" value="1"/>
</dbReference>
<dbReference type="EMBL" id="JALJAT010000005">
    <property type="protein sequence ID" value="KAK4469662.1"/>
    <property type="molecule type" value="Genomic_DNA"/>
</dbReference>
<dbReference type="Gene3D" id="3.30.230.10">
    <property type="match status" value="1"/>
</dbReference>
<dbReference type="Pfam" id="PF16413">
    <property type="entry name" value="Mlh1_C"/>
    <property type="match status" value="1"/>
</dbReference>
<dbReference type="FunFam" id="3.30.565.10:FF:000003">
    <property type="entry name" value="DNA mismatch repair endonuclease MutL"/>
    <property type="match status" value="1"/>
</dbReference>
<keyword evidence="9" id="KW-1185">Reference proteome</keyword>
<dbReference type="InterPro" id="IPR020568">
    <property type="entry name" value="Ribosomal_Su5_D2-typ_SF"/>
</dbReference>
<feature type="compositionally biased region" description="Polar residues" evidence="6">
    <location>
        <begin position="598"/>
        <end position="609"/>
    </location>
</feature>
<reference evidence="8" key="2">
    <citation type="journal article" date="2023" name="Infect Dis Poverty">
        <title>Chromosome-scale genome of the human blood fluke Schistosoma mekongi and its implications for public health.</title>
        <authorList>
            <person name="Zhou M."/>
            <person name="Xu L."/>
            <person name="Xu D."/>
            <person name="Chen W."/>
            <person name="Khan J."/>
            <person name="Hu Y."/>
            <person name="Huang H."/>
            <person name="Wei H."/>
            <person name="Zhang Y."/>
            <person name="Chusongsang P."/>
            <person name="Tanasarnprasert K."/>
            <person name="Hu X."/>
            <person name="Limpanont Y."/>
            <person name="Lv Z."/>
        </authorList>
    </citation>
    <scope>NUCLEOTIDE SEQUENCE</scope>
    <source>
        <strain evidence="8">LV_2022a</strain>
    </source>
</reference>
<dbReference type="Proteomes" id="UP001292079">
    <property type="component" value="Unassembled WGS sequence"/>
</dbReference>
<evidence type="ECO:0000256" key="2">
    <source>
        <dbReference type="ARBA" id="ARBA00006082"/>
    </source>
</evidence>
<comment type="caution">
    <text evidence="8">The sequence shown here is derived from an EMBL/GenBank/DDBJ whole genome shotgun (WGS) entry which is preliminary data.</text>
</comment>
<dbReference type="GO" id="GO:0140664">
    <property type="term" value="F:ATP-dependent DNA damage sensor activity"/>
    <property type="evidence" value="ECO:0007669"/>
    <property type="project" value="InterPro"/>
</dbReference>
<keyword evidence="3" id="KW-0227">DNA damage</keyword>
<keyword evidence="5" id="KW-0539">Nucleus</keyword>
<accession>A0AAE2D3C6</accession>
<dbReference type="GO" id="GO:0016887">
    <property type="term" value="F:ATP hydrolysis activity"/>
    <property type="evidence" value="ECO:0007669"/>
    <property type="project" value="InterPro"/>
</dbReference>
<evidence type="ECO:0000313" key="8">
    <source>
        <dbReference type="EMBL" id="KAK4469662.1"/>
    </source>
</evidence>
<evidence type="ECO:0000256" key="1">
    <source>
        <dbReference type="ARBA" id="ARBA00004123"/>
    </source>
</evidence>
<evidence type="ECO:0000259" key="7">
    <source>
        <dbReference type="SMART" id="SM01340"/>
    </source>
</evidence>
<feature type="region of interest" description="Disordered" evidence="6">
    <location>
        <begin position="598"/>
        <end position="617"/>
    </location>
</feature>
<feature type="domain" description="DNA mismatch repair protein S5" evidence="7">
    <location>
        <begin position="243"/>
        <end position="410"/>
    </location>
</feature>
<dbReference type="Gene3D" id="3.30.565.10">
    <property type="entry name" value="Histidine kinase-like ATPase, C-terminal domain"/>
    <property type="match status" value="1"/>
</dbReference>
<dbReference type="InterPro" id="IPR036890">
    <property type="entry name" value="HATPase_C_sf"/>
</dbReference>
<organism evidence="8 9">
    <name type="scientific">Schistosoma mekongi</name>
    <name type="common">Parasitic worm</name>
    <dbReference type="NCBI Taxonomy" id="38744"/>
    <lineage>
        <taxon>Eukaryota</taxon>
        <taxon>Metazoa</taxon>
        <taxon>Spiralia</taxon>
        <taxon>Lophotrochozoa</taxon>
        <taxon>Platyhelminthes</taxon>
        <taxon>Trematoda</taxon>
        <taxon>Digenea</taxon>
        <taxon>Strigeidida</taxon>
        <taxon>Schistosomatoidea</taxon>
        <taxon>Schistosomatidae</taxon>
        <taxon>Schistosoma</taxon>
    </lineage>
</organism>
<dbReference type="GO" id="GO:0005524">
    <property type="term" value="F:ATP binding"/>
    <property type="evidence" value="ECO:0007669"/>
    <property type="project" value="InterPro"/>
</dbReference>
<dbReference type="NCBIfam" id="TIGR00585">
    <property type="entry name" value="mutl"/>
    <property type="match status" value="1"/>
</dbReference>
<dbReference type="InterPro" id="IPR013507">
    <property type="entry name" value="DNA_mismatch_S5_2-like"/>
</dbReference>
<dbReference type="PANTHER" id="PTHR10073">
    <property type="entry name" value="DNA MISMATCH REPAIR PROTEIN MLH, PMS, MUTL"/>
    <property type="match status" value="1"/>
</dbReference>
<evidence type="ECO:0000313" key="9">
    <source>
        <dbReference type="Proteomes" id="UP001292079"/>
    </source>
</evidence>
<dbReference type="SUPFAM" id="SSF54211">
    <property type="entry name" value="Ribosomal protein S5 domain 2-like"/>
    <property type="match status" value="1"/>
</dbReference>
<dbReference type="InterPro" id="IPR014721">
    <property type="entry name" value="Ribsml_uS5_D2-typ_fold_subgr"/>
</dbReference>
<dbReference type="GO" id="GO:0032389">
    <property type="term" value="C:MutLalpha complex"/>
    <property type="evidence" value="ECO:0007669"/>
    <property type="project" value="TreeGrafter"/>
</dbReference>
<feature type="compositionally biased region" description="Basic and acidic residues" evidence="6">
    <location>
        <begin position="494"/>
        <end position="508"/>
    </location>
</feature>
<gene>
    <name evidence="8" type="ORF">MN116_007192</name>
</gene>
<proteinExistence type="inferred from homology"/>
<dbReference type="InterPro" id="IPR014762">
    <property type="entry name" value="DNA_mismatch_repair_CS"/>
</dbReference>
<evidence type="ECO:0000256" key="5">
    <source>
        <dbReference type="ARBA" id="ARBA00023242"/>
    </source>
</evidence>
<dbReference type="InterPro" id="IPR038973">
    <property type="entry name" value="MutL/Mlh/Pms-like"/>
</dbReference>
<evidence type="ECO:0000256" key="3">
    <source>
        <dbReference type="ARBA" id="ARBA00022763"/>
    </source>
</evidence>
<dbReference type="SUPFAM" id="SSF55874">
    <property type="entry name" value="ATPase domain of HSP90 chaperone/DNA topoisomerase II/histidine kinase"/>
    <property type="match status" value="1"/>
</dbReference>
<dbReference type="AlphaFoldDB" id="A0AAE2D3C6"/>
<evidence type="ECO:0000256" key="6">
    <source>
        <dbReference type="SAM" id="MobiDB-lite"/>
    </source>
</evidence>
<dbReference type="GO" id="GO:0030983">
    <property type="term" value="F:mismatched DNA binding"/>
    <property type="evidence" value="ECO:0007669"/>
    <property type="project" value="InterPro"/>
</dbReference>
<dbReference type="PROSITE" id="PS00058">
    <property type="entry name" value="DNA_MISMATCH_REPAIR_1"/>
    <property type="match status" value="1"/>
</dbReference>
<reference evidence="8" key="1">
    <citation type="submission" date="2022-04" db="EMBL/GenBank/DDBJ databases">
        <authorList>
            <person name="Xu L."/>
            <person name="Lv Z."/>
        </authorList>
    </citation>
    <scope>NUCLEOTIDE SEQUENCE</scope>
    <source>
        <strain evidence="8">LV_2022a</strain>
    </source>
</reference>
<feature type="compositionally biased region" description="Polar residues" evidence="6">
    <location>
        <begin position="425"/>
        <end position="444"/>
    </location>
</feature>
<dbReference type="PANTHER" id="PTHR10073:SF12">
    <property type="entry name" value="DNA MISMATCH REPAIR PROTEIN MLH1"/>
    <property type="match status" value="1"/>
</dbReference>
<sequence>MDKISSDDNSKPTANLSLQNSGESLHPIIKRLPKEIVNRIAAGEVIQRPVNAIKELLENSIDAGSTMIKISVKDGGLKLIQVQDNGCGIHHLDLPVLCERFTTSKLKDFSDLSKISTFGFRGEALASLSHVALVTVITRTANQNCAFKVKYRSGVAESKPLPCAGNPGTTIVAENLFYNAPIRKCALKNGREELSKIVDVVSQYAIHYAQQCGFHLHSESITGKSSVEQDLRTSAGWSRMDAIRAVIGSSVEQNLIPFNSSQCTSSESTRLAIERFGLRYEGLLTSPNQVSSGCSPSLKLSLFINNRLVSCTPIKRIVECAYSSVTSRALMCNSTDQHHQITNKKIFKSSSSSNIMFKSSVCNSLYVYLNIQLPAHTLDVNVHPTKAEVNFLHEDEIVNGLQDAVEHALLSSAQVRTFIRNALPTSTNFKNPNESNTHNAQSSDDNSKDLRSPQPVYRPHEKVRVDIREQQLERFLSSQSNNLSISDSNSKSHNKFEVSHDKPLKKSLGELSPDIEVDSDEADEILNSNLLQKNTSFNPYESDRSTNDATEKLHLYYQSQKDSDEDKSNIISQKHLYSNSNNDDNVSLTSKPIIKQDTMLSSRQNSPPHSTNTNTTTDLLTKSNTLLTSSNNITESISKPRHRTVHLMSILALKRNLECDLDQSVKATLRSCKFIGFIDSTRCLAQYNTELLLIRLKPLSQALFYQLLLANFGNHGEIVLNEPAPLSDLLSIGHEYLRKSSRLLASLSLSEFIRDATATLVEHAPMLWDYFSIKITIDSSGNHVLAGIPLIIANYIPELNQLPIYVTKLATQVSWSVESVCFENICCITANFYAISSSLFRDCPSTSSESFSTAVIENELDKENTAPTSSSSREWMIQYQLWPTLCSSFLPSRRYPNFNSDNNNNNHENEKKCFSLQSCFIRLTSLTELYKVFERC</sequence>
<keyword evidence="4" id="KW-0234">DNA repair</keyword>
<dbReference type="InterPro" id="IPR032189">
    <property type="entry name" value="Mlh1_C"/>
</dbReference>
<dbReference type="SMART" id="SM01340">
    <property type="entry name" value="DNA_mis_repair"/>
    <property type="match status" value="1"/>
</dbReference>
<feature type="region of interest" description="Disordered" evidence="6">
    <location>
        <begin position="425"/>
        <end position="464"/>
    </location>
</feature>
<dbReference type="InterPro" id="IPR002099">
    <property type="entry name" value="MutL/Mlh/PMS"/>
</dbReference>
<dbReference type="CDD" id="cd16926">
    <property type="entry name" value="HATPase_MutL-MLH-PMS-like"/>
    <property type="match status" value="1"/>
</dbReference>
<name>A0AAE2D3C6_SCHME</name>
<dbReference type="GO" id="GO:0006298">
    <property type="term" value="P:mismatch repair"/>
    <property type="evidence" value="ECO:0007669"/>
    <property type="project" value="InterPro"/>
</dbReference>